<keyword evidence="5 11" id="KW-0235">DNA replication</keyword>
<dbReference type="GO" id="GO:0006261">
    <property type="term" value="P:DNA-templated DNA replication"/>
    <property type="evidence" value="ECO:0007669"/>
    <property type="project" value="UniProtKB-UniRule"/>
</dbReference>
<dbReference type="InterPro" id="IPR004805">
    <property type="entry name" value="DnaE2/DnaE/PolC"/>
</dbReference>
<evidence type="ECO:0000256" key="3">
    <source>
        <dbReference type="ARBA" id="ARBA00022679"/>
    </source>
</evidence>
<dbReference type="InterPro" id="IPR006308">
    <property type="entry name" value="Pol_III_a_PolC-type_gram_pos"/>
</dbReference>
<keyword evidence="3 11" id="KW-0808">Transferase</keyword>
<evidence type="ECO:0000313" key="15">
    <source>
        <dbReference type="EMBL" id="SDL61215.1"/>
    </source>
</evidence>
<dbReference type="EMBL" id="FNGO01000006">
    <property type="protein sequence ID" value="SDL61215.1"/>
    <property type="molecule type" value="Genomic_DNA"/>
</dbReference>
<dbReference type="GO" id="GO:0003887">
    <property type="term" value="F:DNA-directed DNA polymerase activity"/>
    <property type="evidence" value="ECO:0007669"/>
    <property type="project" value="UniProtKB-UniRule"/>
</dbReference>
<dbReference type="Pfam" id="PF14579">
    <property type="entry name" value="HHH_6"/>
    <property type="match status" value="1"/>
</dbReference>
<dbReference type="OrthoDB" id="9804290at2"/>
<keyword evidence="2 11" id="KW-0963">Cytoplasm</keyword>
<feature type="domain" description="Exonuclease" evidence="13">
    <location>
        <begin position="403"/>
        <end position="569"/>
    </location>
</feature>
<evidence type="ECO:0000256" key="10">
    <source>
        <dbReference type="ARBA" id="ARBA00049244"/>
    </source>
</evidence>
<comment type="similarity">
    <text evidence="11">Belongs to the DNA polymerase type-C family. PolC subfamily.</text>
</comment>
<proteinExistence type="inferred from homology"/>
<feature type="region of interest" description="Disordered" evidence="12">
    <location>
        <begin position="159"/>
        <end position="201"/>
    </location>
</feature>
<dbReference type="GO" id="GO:0005737">
    <property type="term" value="C:cytoplasm"/>
    <property type="evidence" value="ECO:0007669"/>
    <property type="project" value="UniProtKB-SubCell"/>
</dbReference>
<dbReference type="InterPro" id="IPR006054">
    <property type="entry name" value="DnaQ"/>
</dbReference>
<feature type="compositionally biased region" description="Polar residues" evidence="12">
    <location>
        <begin position="164"/>
        <end position="174"/>
    </location>
</feature>
<dbReference type="Pfam" id="PF07733">
    <property type="entry name" value="DNA_pol3_alpha"/>
    <property type="match status" value="1"/>
</dbReference>
<accession>A0A1G9LI62</accession>
<keyword evidence="4 11" id="KW-0548">Nucleotidyltransferase</keyword>
<keyword evidence="16" id="KW-1185">Reference proteome</keyword>
<dbReference type="InterPro" id="IPR036397">
    <property type="entry name" value="RNaseH_sf"/>
</dbReference>
<evidence type="ECO:0000256" key="5">
    <source>
        <dbReference type="ARBA" id="ARBA00022705"/>
    </source>
</evidence>
<dbReference type="STRING" id="321763.SAMN04488692_10659"/>
<comment type="catalytic activity">
    <reaction evidence="10 11">
        <text>DNA(n) + a 2'-deoxyribonucleoside 5'-triphosphate = DNA(n+1) + diphosphate</text>
        <dbReference type="Rhea" id="RHEA:22508"/>
        <dbReference type="Rhea" id="RHEA-COMP:17339"/>
        <dbReference type="Rhea" id="RHEA-COMP:17340"/>
        <dbReference type="ChEBI" id="CHEBI:33019"/>
        <dbReference type="ChEBI" id="CHEBI:61560"/>
        <dbReference type="ChEBI" id="CHEBI:173112"/>
        <dbReference type="EC" id="2.7.7.7"/>
    </reaction>
</comment>
<dbReference type="RefSeq" id="WP_089759132.1">
    <property type="nucleotide sequence ID" value="NZ_FNGO01000006.1"/>
</dbReference>
<evidence type="ECO:0000259" key="13">
    <source>
        <dbReference type="SMART" id="SM00479"/>
    </source>
</evidence>
<keyword evidence="6 11" id="KW-0540">Nuclease</keyword>
<evidence type="ECO:0000256" key="9">
    <source>
        <dbReference type="ARBA" id="ARBA00022932"/>
    </source>
</evidence>
<evidence type="ECO:0000259" key="14">
    <source>
        <dbReference type="SMART" id="SM00481"/>
    </source>
</evidence>
<dbReference type="InterPro" id="IPR012337">
    <property type="entry name" value="RNaseH-like_sf"/>
</dbReference>
<gene>
    <name evidence="11" type="primary">polC</name>
    <name evidence="15" type="ORF">SAMN04488692_10659</name>
</gene>
<dbReference type="PANTHER" id="PTHR32294:SF5">
    <property type="entry name" value="DNA POLYMERASE III POLC-TYPE"/>
    <property type="match status" value="1"/>
</dbReference>
<evidence type="ECO:0000256" key="6">
    <source>
        <dbReference type="ARBA" id="ARBA00022722"/>
    </source>
</evidence>
<dbReference type="NCBIfam" id="TIGR01405">
    <property type="entry name" value="polC_Gram_pos"/>
    <property type="match status" value="1"/>
</dbReference>
<dbReference type="CDD" id="cd07435">
    <property type="entry name" value="PHP_PolIIIA_POLC"/>
    <property type="match status" value="1"/>
</dbReference>
<dbReference type="InterPro" id="IPR013520">
    <property type="entry name" value="Ribonucl_H"/>
</dbReference>
<dbReference type="FunFam" id="3.30.420.10:FF:000045">
    <property type="entry name" value="3'-5' exonuclease DinG"/>
    <property type="match status" value="1"/>
</dbReference>
<dbReference type="EC" id="2.7.7.7" evidence="11"/>
<dbReference type="Gene3D" id="3.30.1900.20">
    <property type="match status" value="2"/>
</dbReference>
<reference evidence="15 16" key="1">
    <citation type="submission" date="2016-10" db="EMBL/GenBank/DDBJ databases">
        <authorList>
            <person name="de Groot N.N."/>
        </authorList>
    </citation>
    <scope>NUCLEOTIDE SEQUENCE [LARGE SCALE GENOMIC DNA]</scope>
    <source>
        <strain evidence="15 16">SLAS-1</strain>
    </source>
</reference>
<dbReference type="CDD" id="cd04484">
    <property type="entry name" value="polC_OBF"/>
    <property type="match status" value="1"/>
</dbReference>
<evidence type="ECO:0000256" key="8">
    <source>
        <dbReference type="ARBA" id="ARBA00022839"/>
    </source>
</evidence>
<evidence type="ECO:0000256" key="11">
    <source>
        <dbReference type="HAMAP-Rule" id="MF_00356"/>
    </source>
</evidence>
<dbReference type="SMART" id="SM00479">
    <property type="entry name" value="EXOIII"/>
    <property type="match status" value="1"/>
</dbReference>
<dbReference type="InterPro" id="IPR040982">
    <property type="entry name" value="DNA_pol3_finger"/>
</dbReference>
<evidence type="ECO:0000256" key="12">
    <source>
        <dbReference type="SAM" id="MobiDB-lite"/>
    </source>
</evidence>
<dbReference type="Pfam" id="PF00929">
    <property type="entry name" value="RNase_T"/>
    <property type="match status" value="1"/>
</dbReference>
<dbReference type="Pfam" id="PF02811">
    <property type="entry name" value="PHP"/>
    <property type="match status" value="1"/>
</dbReference>
<dbReference type="NCBIfam" id="NF001688">
    <property type="entry name" value="PRK00448.1"/>
    <property type="match status" value="1"/>
</dbReference>
<keyword evidence="9 11" id="KW-0239">DNA-directed DNA polymerase</keyword>
<evidence type="ECO:0000256" key="7">
    <source>
        <dbReference type="ARBA" id="ARBA00022801"/>
    </source>
</evidence>
<dbReference type="Gene3D" id="1.10.150.700">
    <property type="entry name" value="PolC, middle finger domain"/>
    <property type="match status" value="2"/>
</dbReference>
<comment type="subcellular location">
    <subcellularLocation>
        <location evidence="11">Cytoplasm</location>
    </subcellularLocation>
</comment>
<dbReference type="InterPro" id="IPR004013">
    <property type="entry name" value="PHP_dom"/>
</dbReference>
<keyword evidence="7 11" id="KW-0378">Hydrolase</keyword>
<evidence type="ECO:0000256" key="4">
    <source>
        <dbReference type="ARBA" id="ARBA00022695"/>
    </source>
</evidence>
<dbReference type="InterPro" id="IPR012340">
    <property type="entry name" value="NA-bd_OB-fold"/>
</dbReference>
<keyword evidence="8 11" id="KW-0269">Exonuclease</keyword>
<dbReference type="InterPro" id="IPR003141">
    <property type="entry name" value="Pol/His_phosphatase_N"/>
</dbReference>
<dbReference type="Pfam" id="PF17657">
    <property type="entry name" value="DNA_pol3_finger"/>
    <property type="match status" value="1"/>
</dbReference>
<dbReference type="NCBIfam" id="TIGR00573">
    <property type="entry name" value="dnaq"/>
    <property type="match status" value="1"/>
</dbReference>
<evidence type="ECO:0000256" key="2">
    <source>
        <dbReference type="ARBA" id="ARBA00022490"/>
    </source>
</evidence>
<evidence type="ECO:0000313" key="16">
    <source>
        <dbReference type="Proteomes" id="UP000199476"/>
    </source>
</evidence>
<dbReference type="InterPro" id="IPR029460">
    <property type="entry name" value="DNAPol_HHH"/>
</dbReference>
<dbReference type="InterPro" id="IPR011708">
    <property type="entry name" value="DNA_pol3_alpha_NTPase_dom"/>
</dbReference>
<dbReference type="SUPFAM" id="SSF81585">
    <property type="entry name" value="PsbU/PolX domain-like"/>
    <property type="match status" value="1"/>
</dbReference>
<dbReference type="SUPFAM" id="SSF53098">
    <property type="entry name" value="Ribonuclease H-like"/>
    <property type="match status" value="1"/>
</dbReference>
<dbReference type="PANTHER" id="PTHR32294">
    <property type="entry name" value="DNA POLYMERASE III SUBUNIT ALPHA"/>
    <property type="match status" value="1"/>
</dbReference>
<evidence type="ECO:0000256" key="1">
    <source>
        <dbReference type="ARBA" id="ARBA00003452"/>
    </source>
</evidence>
<protein>
    <recommendedName>
        <fullName evidence="11">DNA polymerase III PolC-type</fullName>
        <shortName evidence="11">PolIII</shortName>
        <ecNumber evidence="11">2.7.7.7</ecNumber>
    </recommendedName>
</protein>
<feature type="domain" description="Polymerase/histidinol phosphatase N-terminal" evidence="14">
    <location>
        <begin position="318"/>
        <end position="385"/>
    </location>
</feature>
<dbReference type="GO" id="GO:0003677">
    <property type="term" value="F:DNA binding"/>
    <property type="evidence" value="ECO:0007669"/>
    <property type="project" value="UniProtKB-UniRule"/>
</dbReference>
<dbReference type="GO" id="GO:0008408">
    <property type="term" value="F:3'-5' exonuclease activity"/>
    <property type="evidence" value="ECO:0007669"/>
    <property type="project" value="UniProtKB-UniRule"/>
</dbReference>
<dbReference type="SMART" id="SM00481">
    <property type="entry name" value="POLIIIAc"/>
    <property type="match status" value="1"/>
</dbReference>
<dbReference type="CDD" id="cd06127">
    <property type="entry name" value="DEDDh"/>
    <property type="match status" value="1"/>
</dbReference>
<name>A0A1G9LI62_9FIRM</name>
<comment type="function">
    <text evidence="1 11">Required for replicative DNA synthesis. This DNA polymerase also exhibits 3' to 5' exonuclease activity.</text>
</comment>
<dbReference type="Proteomes" id="UP000199476">
    <property type="component" value="Unassembled WGS sequence"/>
</dbReference>
<dbReference type="Gene3D" id="3.20.20.140">
    <property type="entry name" value="Metal-dependent hydrolases"/>
    <property type="match status" value="2"/>
</dbReference>
<dbReference type="InterPro" id="IPR044923">
    <property type="entry name" value="PolC_middle_finger_sf"/>
</dbReference>
<dbReference type="HAMAP" id="MF_00356">
    <property type="entry name" value="DNApol_PolC"/>
    <property type="match status" value="1"/>
</dbReference>
<dbReference type="Gene3D" id="2.40.50.140">
    <property type="entry name" value="Nucleic acid-binding proteins"/>
    <property type="match status" value="1"/>
</dbReference>
<dbReference type="Gene3D" id="1.10.150.870">
    <property type="match status" value="1"/>
</dbReference>
<dbReference type="Gene3D" id="3.30.420.10">
    <property type="entry name" value="Ribonuclease H-like superfamily/Ribonuclease H"/>
    <property type="match status" value="1"/>
</dbReference>
<sequence>MSRALKLPGEKKTVKYIVVDGDKKEILIMARDGEDRDKYNSDRLEEIRSRLVEIIEKSAVSANWQIKTIANLKLQREIELIWPELTKSLPEELGFATSWFARARPEMDENGRLIVRSESSLACKSLDCRELRNYLRKKVARYTGESLQEIDFKNGDFVPRKKSSCSASEAGSQQKRGRRSSEKKNNGRKNNGSSRQKKKMVLFGSRISDNRRTFSLDDIPEEGSAVVEGELFEVDSRKTRNGKTLYMFSMTDYISSLKIKVFVNDGSEFARLPKEGETIRAAGELQYDRYSRETTMMADDINLIPAQKREDNAEEKRVELHLHTKMSQMDSVIDAKKAVKRASSWGHEALAVTDHGVVQAFPDAYEAAREEEIKLIMGLEAYLVDDGEKIVVNPGDSRLNELSFVIFDLETTGLESSQDRIIEIGAVRVEDGEIVESYSQLINPERVISGKIEDLTGISNADLKGAPTVDEVLEDFLAFCQDAVLVAHNADFDYSFLRQECLRSDCSIPRKPLLDTLALSRALLPELKSHKLNKLCDHFEIELEDHHRAETDAEATARLLLRLLDRAENSRANPEKLRDINDLADNIDWKKQNYRHAVLLARNKSGLKDLYFLVSRSHIHNFYGKPRILKSELEKFRDNLLVGSACEAGEVFQAVLQQKSEGELKKTADFYDYLEIQPPGNNKFMIPDRVSSLAELKKINEKIYELGQKLDKPVVATSDAHYLDEEDAIYRQILQAGQDFDDADKQPPIYFKTTEEMLSACDYLGEERSREVVIENPKKISGMIERLNPIPEGLHTPEIENADEKVRENSFAKAHRLYGSPLPERVKIRLEEELSAIIDNGYAVIYLISHKLVQKSLDDGYLVGSRGSVGSSLAAYMMDITEVNPLPPHHRCPDCCHAEFVDEREDIVGVDLGDKTCPECGEEMDADGFDIPFPVFMGFDGNKVPDIDLNFSGEYQSTIHRETEKLFGEEYVFRAGTISTIADRTAYGFVKGYIQDRDLEKRSTEINRLVDGCTGVKRTTGQHPGGLMVVPRDMDIHDFTPVQRPANDQDSGVKTTHFDYHAISGRILKLDLLGHDDPTSIRKLQDLTGKDPLEISLDDENTMSIFSGIDELDMEENPLDLEVGTLGVPEFGTSFVRGMLTETRPNTFAELVRISGLSHGTDVWLNNARQLIRSNTAELKDVISVRDDIMNYLIQKGIAEKRSFEIMEDARKGRGLNDKQRQILVDHGVPDWYIESCEKIKYMFPKAHAAAYVMMAFRIAYFKVYHPAEFYATYFSNNSSCYEAGLINRGYEYVLDHLDSLREKGNDRTPKENNQLSLLHIIVEAMNRGLEFLPVNIYESALNDFQLKEDDRLLPPLVAVQGLGSTAAENIVQARKNGEFMSVENFVNRTGVSSTVVESLRENGTFENMPEHNQLSLFE</sequence>
<organism evidence="15 16">
    <name type="scientific">Halarsenatibacter silvermanii</name>
    <dbReference type="NCBI Taxonomy" id="321763"/>
    <lineage>
        <taxon>Bacteria</taxon>
        <taxon>Bacillati</taxon>
        <taxon>Bacillota</taxon>
        <taxon>Clostridia</taxon>
        <taxon>Halanaerobiales</taxon>
        <taxon>Halarsenatibacteraceae</taxon>
        <taxon>Halarsenatibacter</taxon>
    </lineage>
</organism>